<dbReference type="SUPFAM" id="SSF49464">
    <property type="entry name" value="Carboxypeptidase regulatory domain-like"/>
    <property type="match status" value="1"/>
</dbReference>
<keyword evidence="2" id="KW-0378">Hydrolase</keyword>
<reference evidence="2 3" key="1">
    <citation type="submission" date="2019-03" db="EMBL/GenBank/DDBJ databases">
        <title>Genomic Encyclopedia of Type Strains, Phase IV (KMG-IV): sequencing the most valuable type-strain genomes for metagenomic binning, comparative biology and taxonomic classification.</title>
        <authorList>
            <person name="Goeker M."/>
        </authorList>
    </citation>
    <scope>NUCLEOTIDE SEQUENCE [LARGE SCALE GENOMIC DNA]</scope>
    <source>
        <strain evidence="2 3">DSM 103428</strain>
    </source>
</reference>
<keyword evidence="3" id="KW-1185">Reference proteome</keyword>
<evidence type="ECO:0000313" key="2">
    <source>
        <dbReference type="EMBL" id="TCK72673.1"/>
    </source>
</evidence>
<sequence>MAAACAVVMLLLAVFLLPGMAGAQGGAMKSVEGRVVNNDETPVADAIVYIQDSKTNNIRSFISTKDGSFRFGQLSTDADYHVWAEYKGKKSDTKVISSFSSKLKNVIELKIKS</sequence>
<comment type="caution">
    <text evidence="2">The sequence shown here is derived from an EMBL/GenBank/DDBJ whole genome shotgun (WGS) entry which is preliminary data.</text>
</comment>
<dbReference type="EMBL" id="SMGK01000003">
    <property type="protein sequence ID" value="TCK72673.1"/>
    <property type="molecule type" value="Genomic_DNA"/>
</dbReference>
<proteinExistence type="predicted"/>
<keyword evidence="1" id="KW-0732">Signal</keyword>
<dbReference type="InterPro" id="IPR008969">
    <property type="entry name" value="CarboxyPept-like_regulatory"/>
</dbReference>
<protein>
    <submittedName>
        <fullName evidence="2">Carboxypeptidase family protein</fullName>
    </submittedName>
</protein>
<name>A0A4R1L6L5_9BACT</name>
<evidence type="ECO:0000256" key="1">
    <source>
        <dbReference type="SAM" id="SignalP"/>
    </source>
</evidence>
<dbReference type="Proteomes" id="UP000295210">
    <property type="component" value="Unassembled WGS sequence"/>
</dbReference>
<organism evidence="2 3">
    <name type="scientific">Acidipila rosea</name>
    <dbReference type="NCBI Taxonomy" id="768535"/>
    <lineage>
        <taxon>Bacteria</taxon>
        <taxon>Pseudomonadati</taxon>
        <taxon>Acidobacteriota</taxon>
        <taxon>Terriglobia</taxon>
        <taxon>Terriglobales</taxon>
        <taxon>Acidobacteriaceae</taxon>
        <taxon>Acidipila</taxon>
    </lineage>
</organism>
<gene>
    <name evidence="2" type="ORF">C7378_2260</name>
</gene>
<feature type="chain" id="PRO_5020941041" evidence="1">
    <location>
        <begin position="24"/>
        <end position="113"/>
    </location>
</feature>
<feature type="signal peptide" evidence="1">
    <location>
        <begin position="1"/>
        <end position="23"/>
    </location>
</feature>
<evidence type="ECO:0000313" key="3">
    <source>
        <dbReference type="Proteomes" id="UP000295210"/>
    </source>
</evidence>
<keyword evidence="2" id="KW-0645">Protease</keyword>
<dbReference type="AlphaFoldDB" id="A0A4R1L6L5"/>
<accession>A0A4R1L6L5</accession>
<dbReference type="RefSeq" id="WP_243648196.1">
    <property type="nucleotide sequence ID" value="NZ_SMGK01000003.1"/>
</dbReference>
<dbReference type="GO" id="GO:0004180">
    <property type="term" value="F:carboxypeptidase activity"/>
    <property type="evidence" value="ECO:0007669"/>
    <property type="project" value="UniProtKB-KW"/>
</dbReference>
<keyword evidence="2" id="KW-0121">Carboxypeptidase</keyword>
<dbReference type="Gene3D" id="2.60.40.1120">
    <property type="entry name" value="Carboxypeptidase-like, regulatory domain"/>
    <property type="match status" value="1"/>
</dbReference>
<dbReference type="Pfam" id="PF13620">
    <property type="entry name" value="CarboxypepD_reg"/>
    <property type="match status" value="1"/>
</dbReference>